<accession>A0ABS3KS01</accession>
<dbReference type="PANTHER" id="PTHR10900">
    <property type="entry name" value="PERIOSTIN-RELATED"/>
    <property type="match status" value="1"/>
</dbReference>
<reference evidence="2 3" key="1">
    <citation type="submission" date="2020-09" db="EMBL/GenBank/DDBJ databases">
        <title>Roseomonas.</title>
        <authorList>
            <person name="Zhu W."/>
        </authorList>
    </citation>
    <scope>NUCLEOTIDE SEQUENCE [LARGE SCALE GENOMIC DNA]</scope>
    <source>
        <strain evidence="2 3">573</strain>
    </source>
</reference>
<dbReference type="InterPro" id="IPR006311">
    <property type="entry name" value="TAT_signal"/>
</dbReference>
<dbReference type="PANTHER" id="PTHR10900:SF77">
    <property type="entry name" value="FI19380P1"/>
    <property type="match status" value="1"/>
</dbReference>
<dbReference type="SUPFAM" id="SSF82153">
    <property type="entry name" value="FAS1 domain"/>
    <property type="match status" value="1"/>
</dbReference>
<dbReference type="PROSITE" id="PS50213">
    <property type="entry name" value="FAS1"/>
    <property type="match status" value="1"/>
</dbReference>
<dbReference type="InterPro" id="IPR050904">
    <property type="entry name" value="Adhesion/Biosynth-related"/>
</dbReference>
<organism evidence="2 3">
    <name type="scientific">Roseomonas haemaphysalidis</name>
    <dbReference type="NCBI Taxonomy" id="2768162"/>
    <lineage>
        <taxon>Bacteria</taxon>
        <taxon>Pseudomonadati</taxon>
        <taxon>Pseudomonadota</taxon>
        <taxon>Alphaproteobacteria</taxon>
        <taxon>Acetobacterales</taxon>
        <taxon>Roseomonadaceae</taxon>
        <taxon>Roseomonas</taxon>
    </lineage>
</organism>
<dbReference type="PROSITE" id="PS51318">
    <property type="entry name" value="TAT"/>
    <property type="match status" value="1"/>
</dbReference>
<evidence type="ECO:0000313" key="2">
    <source>
        <dbReference type="EMBL" id="MBO1080209.1"/>
    </source>
</evidence>
<feature type="domain" description="FAS1" evidence="1">
    <location>
        <begin position="34"/>
        <end position="197"/>
    </location>
</feature>
<dbReference type="InterPro" id="IPR000782">
    <property type="entry name" value="FAS1_domain"/>
</dbReference>
<dbReference type="SMART" id="SM00554">
    <property type="entry name" value="FAS1"/>
    <property type="match status" value="1"/>
</dbReference>
<dbReference type="RefSeq" id="WP_207418050.1">
    <property type="nucleotide sequence ID" value="NZ_CP061177.1"/>
</dbReference>
<comment type="caution">
    <text evidence="2">The sequence shown here is derived from an EMBL/GenBank/DDBJ whole genome shotgun (WGS) entry which is preliminary data.</text>
</comment>
<dbReference type="Gene3D" id="2.30.180.10">
    <property type="entry name" value="FAS1 domain"/>
    <property type="match status" value="1"/>
</dbReference>
<evidence type="ECO:0000259" key="1">
    <source>
        <dbReference type="PROSITE" id="PS50213"/>
    </source>
</evidence>
<keyword evidence="3" id="KW-1185">Reference proteome</keyword>
<dbReference type="InterPro" id="IPR036378">
    <property type="entry name" value="FAS1_dom_sf"/>
</dbReference>
<dbReference type="EMBL" id="JACTNG010000007">
    <property type="protein sequence ID" value="MBO1080209.1"/>
    <property type="molecule type" value="Genomic_DNA"/>
</dbReference>
<proteinExistence type="predicted"/>
<name>A0ABS3KS01_9PROT</name>
<dbReference type="Pfam" id="PF02469">
    <property type="entry name" value="Fasciclin"/>
    <property type="match status" value="1"/>
</dbReference>
<sequence>MTTFNRRTLLGATIGAATGLLAAPAILRAQVASMGDITTVLASVPQFSRFLELAQRGGQLDRMRGTQDLTVFVPSNAAIDRLPGLMMNLLGGTTGSQQGSVDEFRTTALLTHHMLAGVVTTQSFNGQQREVASLNGGLVMLDGTAVPPTVAIVKPSGGAGSNFGTGAGGQNLQPAAKIIMPDLMASNGVVHGIDNMLLP</sequence>
<evidence type="ECO:0000313" key="3">
    <source>
        <dbReference type="Proteomes" id="UP001518989"/>
    </source>
</evidence>
<protein>
    <submittedName>
        <fullName evidence="2">Fasciclin domain-containing protein</fullName>
    </submittedName>
</protein>
<dbReference type="Proteomes" id="UP001518989">
    <property type="component" value="Unassembled WGS sequence"/>
</dbReference>
<gene>
    <name evidence="2" type="ORF">IAI61_14310</name>
</gene>